<keyword evidence="3" id="KW-0378">Hydrolase</keyword>
<keyword evidence="3" id="KW-0547">Nucleotide-binding</keyword>
<evidence type="ECO:0000259" key="4">
    <source>
        <dbReference type="Pfam" id="PF00149"/>
    </source>
</evidence>
<dbReference type="Gene3D" id="3.90.780.10">
    <property type="entry name" value="5'-Nucleotidase, C-terminal domain"/>
    <property type="match status" value="1"/>
</dbReference>
<dbReference type="Gene3D" id="3.60.21.10">
    <property type="match status" value="1"/>
</dbReference>
<dbReference type="SUPFAM" id="SSF55816">
    <property type="entry name" value="5'-nucleotidase (syn. UDP-sugar hydrolase), C-terminal domain"/>
    <property type="match status" value="1"/>
</dbReference>
<gene>
    <name evidence="6" type="ORF">CX802_02585</name>
</gene>
<dbReference type="SUPFAM" id="SSF56300">
    <property type="entry name" value="Metallo-dependent phosphatases"/>
    <property type="match status" value="1"/>
</dbReference>
<dbReference type="InterPro" id="IPR006179">
    <property type="entry name" value="5_nucleotidase/apyrase"/>
</dbReference>
<dbReference type="InterPro" id="IPR004843">
    <property type="entry name" value="Calcineurin-like_PHP"/>
</dbReference>
<dbReference type="GO" id="GO:0030288">
    <property type="term" value="C:outer membrane-bounded periplasmic space"/>
    <property type="evidence" value="ECO:0007669"/>
    <property type="project" value="TreeGrafter"/>
</dbReference>
<dbReference type="InterPro" id="IPR036907">
    <property type="entry name" value="5'-Nucleotdase_C_sf"/>
</dbReference>
<comment type="caution">
    <text evidence="6">The sequence shown here is derived from an EMBL/GenBank/DDBJ whole genome shotgun (WGS) entry which is preliminary data.</text>
</comment>
<dbReference type="GO" id="GO:0008253">
    <property type="term" value="F:5'-nucleotidase activity"/>
    <property type="evidence" value="ECO:0007669"/>
    <property type="project" value="TreeGrafter"/>
</dbReference>
<dbReference type="InterPro" id="IPR006146">
    <property type="entry name" value="5'-Nucleotdase_CS"/>
</dbReference>
<reference evidence="6 7" key="1">
    <citation type="submission" date="2018-06" db="EMBL/GenBank/DDBJ databases">
        <authorList>
            <consortium name="PulseNet: The National Subtyping Network for Foodborne Disease Surveillance"/>
            <person name="Tarr C.L."/>
            <person name="Trees E."/>
            <person name="Katz L.S."/>
            <person name="Carleton-Romer H.A."/>
            <person name="Stroika S."/>
            <person name="Kucerova Z."/>
            <person name="Roache K.F."/>
            <person name="Sabol A.L."/>
            <person name="Besser J."/>
            <person name="Gerner-Smidt P."/>
        </authorList>
    </citation>
    <scope>NUCLEOTIDE SEQUENCE [LARGE SCALE GENOMIC DNA]</scope>
    <source>
        <strain evidence="6 7">PNUSAC001503</strain>
    </source>
</reference>
<evidence type="ECO:0000256" key="3">
    <source>
        <dbReference type="RuleBase" id="RU362119"/>
    </source>
</evidence>
<keyword evidence="7" id="KW-1185">Reference proteome</keyword>
<dbReference type="InterPro" id="IPR029052">
    <property type="entry name" value="Metallo-depent_PP-like"/>
</dbReference>
<dbReference type="GeneID" id="61065563"/>
<dbReference type="PROSITE" id="PS00785">
    <property type="entry name" value="5_NUCLEOTIDASE_1"/>
    <property type="match status" value="1"/>
</dbReference>
<dbReference type="EMBL" id="AABTCC010000005">
    <property type="protein sequence ID" value="EAI8858740.1"/>
    <property type="molecule type" value="Genomic_DNA"/>
</dbReference>
<comment type="similarity">
    <text evidence="1 3">Belongs to the 5'-nucleotidase family.</text>
</comment>
<dbReference type="AlphaFoldDB" id="A0A5L8UDY6"/>
<sequence>MNKLKKYVASTVIFAAFLLIFNGCANLNLNNKHENELLILHTNDHHGALLPYETKDGTLIGGVALQANLVKQMRNEYKNALLLDAGDVNTGSSLSNIFDAKPDILAFNALKYDAATLGNHEFDGTYEKLKTQMELSNFPWLSANVKFENNYIAKPYIIKDFNGFKVAIMGLTTSTTKYITIPAKFDGANGEKIEFLPEIHAAKETLDEIKNTNPDFVIALVHLGDIKGDPVHITSVDLANNTHGIDLIIDGHSHSVFQKPLVINGVPIVSAGSNNRYVGKAVLNLKDKKIKWNLVELTSKDFDLDDEMNGILEPFIRIHDEALNSKIITLKEPLLFENNEIRFKQLPIGRHVTDSMINLLFKFGIKADFGIINSGAIRSGINAGDVSKKDILISMPFPNTISAVSLKGDEVMELFNYIINIKPGFGGFAQISKDVSFTIDSSNKTILNLKIKNEPINPSKIYTIAVTDFLANGGDGYAILKKGINKFDSSVTLNEAFIEYLKLLEGKI</sequence>
<evidence type="ECO:0000313" key="7">
    <source>
        <dbReference type="Proteomes" id="UP000535509"/>
    </source>
</evidence>
<dbReference type="GO" id="GO:0008768">
    <property type="term" value="F:UDP-sugar diphosphatase activity"/>
    <property type="evidence" value="ECO:0007669"/>
    <property type="project" value="TreeGrafter"/>
</dbReference>
<dbReference type="GO" id="GO:0046872">
    <property type="term" value="F:metal ion binding"/>
    <property type="evidence" value="ECO:0007669"/>
    <property type="project" value="InterPro"/>
</dbReference>
<dbReference type="CDD" id="cd00845">
    <property type="entry name" value="MPP_UshA_N_like"/>
    <property type="match status" value="1"/>
</dbReference>
<dbReference type="PANTHER" id="PTHR11575:SF24">
    <property type="entry name" value="5'-NUCLEOTIDASE"/>
    <property type="match status" value="1"/>
</dbReference>
<evidence type="ECO:0000313" key="6">
    <source>
        <dbReference type="EMBL" id="EAI8858740.1"/>
    </source>
</evidence>
<dbReference type="InterPro" id="IPR008334">
    <property type="entry name" value="5'-Nucleotdase_C"/>
</dbReference>
<dbReference type="RefSeq" id="WP_011732332.1">
    <property type="nucleotide sequence ID" value="NZ_AACCWR020000028.1"/>
</dbReference>
<feature type="domain" description="5'-Nucleotidase C-terminal" evidence="5">
    <location>
        <begin position="337"/>
        <end position="481"/>
    </location>
</feature>
<dbReference type="OMA" id="QINFPII"/>
<evidence type="ECO:0000259" key="5">
    <source>
        <dbReference type="Pfam" id="PF02872"/>
    </source>
</evidence>
<organism evidence="6 7">
    <name type="scientific">Campylobacter fetus</name>
    <dbReference type="NCBI Taxonomy" id="196"/>
    <lineage>
        <taxon>Bacteria</taxon>
        <taxon>Pseudomonadati</taxon>
        <taxon>Campylobacterota</taxon>
        <taxon>Epsilonproteobacteria</taxon>
        <taxon>Campylobacterales</taxon>
        <taxon>Campylobacteraceae</taxon>
        <taxon>Campylobacter</taxon>
    </lineage>
</organism>
<dbReference type="Pfam" id="PF02872">
    <property type="entry name" value="5_nucleotid_C"/>
    <property type="match status" value="1"/>
</dbReference>
<feature type="domain" description="Calcineurin-like phosphoesterase" evidence="4">
    <location>
        <begin position="39"/>
        <end position="255"/>
    </location>
</feature>
<protein>
    <submittedName>
        <fullName evidence="6">Bifunctional metallophosphatase/5'-nucleotidase</fullName>
    </submittedName>
</protein>
<keyword evidence="2" id="KW-0732">Signal</keyword>
<dbReference type="PANTHER" id="PTHR11575">
    <property type="entry name" value="5'-NUCLEOTIDASE-RELATED"/>
    <property type="match status" value="1"/>
</dbReference>
<name>A0A5L8UDY6_CAMFE</name>
<dbReference type="GO" id="GO:0000166">
    <property type="term" value="F:nucleotide binding"/>
    <property type="evidence" value="ECO:0007669"/>
    <property type="project" value="UniProtKB-KW"/>
</dbReference>
<proteinExistence type="inferred from homology"/>
<evidence type="ECO:0000256" key="1">
    <source>
        <dbReference type="ARBA" id="ARBA00006654"/>
    </source>
</evidence>
<dbReference type="PROSITE" id="PS00786">
    <property type="entry name" value="5_NUCLEOTIDASE_2"/>
    <property type="match status" value="1"/>
</dbReference>
<dbReference type="GO" id="GO:0009166">
    <property type="term" value="P:nucleotide catabolic process"/>
    <property type="evidence" value="ECO:0007669"/>
    <property type="project" value="InterPro"/>
</dbReference>
<evidence type="ECO:0000256" key="2">
    <source>
        <dbReference type="ARBA" id="ARBA00022729"/>
    </source>
</evidence>
<accession>A0A5L8UDY6</accession>
<dbReference type="Proteomes" id="UP000535509">
    <property type="component" value="Unassembled WGS sequence"/>
</dbReference>
<dbReference type="PRINTS" id="PR01607">
    <property type="entry name" value="APYRASEFAMLY"/>
</dbReference>
<dbReference type="Pfam" id="PF00149">
    <property type="entry name" value="Metallophos"/>
    <property type="match status" value="1"/>
</dbReference>